<dbReference type="InterPro" id="IPR028081">
    <property type="entry name" value="Leu-bd"/>
</dbReference>
<sequence length="201" mass="20727">MKRTSGKLAAIAVALGALVLSGCSGQQEKEPTAPTTALTKPPIVVGTVCGCSGTSAPTHGRVDDVAEAWAASVNDSGGINGHPVKVIVKDIGQEPSKALAAVKSLVEEEGAIAIVGPITGTTGSWRQYVEEKGIPVVGGSAVRRHFPAERQLLHRGFSQPGHHLRLGQARARTGHHQTGCRVLLGVTRVCGFRCAGCEVGC</sequence>
<evidence type="ECO:0000313" key="6">
    <source>
        <dbReference type="Proteomes" id="UP001275440"/>
    </source>
</evidence>
<comment type="similarity">
    <text evidence="1">Belongs to the leucine-binding protein family.</text>
</comment>
<protein>
    <submittedName>
        <fullName evidence="5">ABC transporter substrate-binding protein</fullName>
    </submittedName>
</protein>
<keyword evidence="2 3" id="KW-0732">Signal</keyword>
<reference evidence="5 6" key="1">
    <citation type="submission" date="2019-10" db="EMBL/GenBank/DDBJ databases">
        <title>Draft Genome Assembly of Rhodococcus zopfii DSM44189.</title>
        <authorList>
            <person name="Sutton J.M."/>
            <person name="Akob D.M."/>
            <person name="Bushman T.J."/>
        </authorList>
    </citation>
    <scope>NUCLEOTIDE SEQUENCE [LARGE SCALE GENOMIC DNA]</scope>
    <source>
        <strain evidence="5 6">DSM 44189</strain>
    </source>
</reference>
<dbReference type="PROSITE" id="PS51257">
    <property type="entry name" value="PROKAR_LIPOPROTEIN"/>
    <property type="match status" value="1"/>
</dbReference>
<dbReference type="PANTHER" id="PTHR47235">
    <property type="entry name" value="BLR6548 PROTEIN"/>
    <property type="match status" value="1"/>
</dbReference>
<dbReference type="Proteomes" id="UP001275440">
    <property type="component" value="Unassembled WGS sequence"/>
</dbReference>
<organism evidence="5 6">
    <name type="scientific">Rhodococcus zopfii</name>
    <dbReference type="NCBI Taxonomy" id="43772"/>
    <lineage>
        <taxon>Bacteria</taxon>
        <taxon>Bacillati</taxon>
        <taxon>Actinomycetota</taxon>
        <taxon>Actinomycetes</taxon>
        <taxon>Mycobacteriales</taxon>
        <taxon>Nocardiaceae</taxon>
        <taxon>Rhodococcus</taxon>
    </lineage>
</organism>
<evidence type="ECO:0000256" key="2">
    <source>
        <dbReference type="ARBA" id="ARBA00022729"/>
    </source>
</evidence>
<comment type="caution">
    <text evidence="5">The sequence shown here is derived from an EMBL/GenBank/DDBJ whole genome shotgun (WGS) entry which is preliminary data.</text>
</comment>
<evidence type="ECO:0000259" key="4">
    <source>
        <dbReference type="Pfam" id="PF13458"/>
    </source>
</evidence>
<evidence type="ECO:0000313" key="5">
    <source>
        <dbReference type="EMBL" id="MDV2476711.1"/>
    </source>
</evidence>
<dbReference type="EMBL" id="WBMO01000001">
    <property type="protein sequence ID" value="MDV2476711.1"/>
    <property type="molecule type" value="Genomic_DNA"/>
</dbReference>
<feature type="chain" id="PRO_5046629454" evidence="3">
    <location>
        <begin position="26"/>
        <end position="201"/>
    </location>
</feature>
<dbReference type="Pfam" id="PF13458">
    <property type="entry name" value="Peripla_BP_6"/>
    <property type="match status" value="1"/>
</dbReference>
<dbReference type="InterPro" id="IPR028082">
    <property type="entry name" value="Peripla_BP_I"/>
</dbReference>
<dbReference type="Gene3D" id="3.40.50.2300">
    <property type="match status" value="1"/>
</dbReference>
<name>A0ABU3WRV8_9NOCA</name>
<keyword evidence="6" id="KW-1185">Reference proteome</keyword>
<feature type="signal peptide" evidence="3">
    <location>
        <begin position="1"/>
        <end position="25"/>
    </location>
</feature>
<accession>A0ABU3WRV8</accession>
<feature type="domain" description="Leucine-binding protein" evidence="4">
    <location>
        <begin position="42"/>
        <end position="168"/>
    </location>
</feature>
<evidence type="ECO:0000256" key="1">
    <source>
        <dbReference type="ARBA" id="ARBA00010062"/>
    </source>
</evidence>
<gene>
    <name evidence="5" type="ORF">F8M49_17820</name>
</gene>
<evidence type="ECO:0000256" key="3">
    <source>
        <dbReference type="SAM" id="SignalP"/>
    </source>
</evidence>
<dbReference type="PANTHER" id="PTHR47235:SF1">
    <property type="entry name" value="BLR6548 PROTEIN"/>
    <property type="match status" value="1"/>
</dbReference>
<proteinExistence type="inferred from homology"/>
<dbReference type="SUPFAM" id="SSF53822">
    <property type="entry name" value="Periplasmic binding protein-like I"/>
    <property type="match status" value="1"/>
</dbReference>